<accession>A0ABP8B5E4</accession>
<organism evidence="1 2">
    <name type="scientific">Streptosporangium oxazolinicum</name>
    <dbReference type="NCBI Taxonomy" id="909287"/>
    <lineage>
        <taxon>Bacteria</taxon>
        <taxon>Bacillati</taxon>
        <taxon>Actinomycetota</taxon>
        <taxon>Actinomycetes</taxon>
        <taxon>Streptosporangiales</taxon>
        <taxon>Streptosporangiaceae</taxon>
        <taxon>Streptosporangium</taxon>
    </lineage>
</organism>
<name>A0ABP8B5E4_9ACTN</name>
<comment type="caution">
    <text evidence="1">The sequence shown here is derived from an EMBL/GenBank/DDBJ whole genome shotgun (WGS) entry which is preliminary data.</text>
</comment>
<sequence>MGKSYLIDQVAVRLEDTVTPLAELPDVGADRLSGRLVAALQAGGDPFLRTGFPLAETFTLLGLAVRRYEHVAGAFAGKPTVVLEDRGTDTVAVYQAVILTEDADHESEVVLALLDTAAAWCPAPDLSVLLLDDPDLCLVRWEERTGVSATPDQRRLMARAHDLYLWLARRQPHRYTIIDRRELNEEQTVEALAAVCRALASREER</sequence>
<proteinExistence type="predicted"/>
<dbReference type="Gene3D" id="3.40.50.300">
    <property type="entry name" value="P-loop containing nucleotide triphosphate hydrolases"/>
    <property type="match status" value="1"/>
</dbReference>
<keyword evidence="2" id="KW-1185">Reference proteome</keyword>
<dbReference type="EMBL" id="BAABAQ010000009">
    <property type="protein sequence ID" value="GAA4198140.1"/>
    <property type="molecule type" value="Genomic_DNA"/>
</dbReference>
<gene>
    <name evidence="1" type="ORF">GCM10022252_48080</name>
</gene>
<evidence type="ECO:0008006" key="3">
    <source>
        <dbReference type="Google" id="ProtNLM"/>
    </source>
</evidence>
<evidence type="ECO:0000313" key="1">
    <source>
        <dbReference type="EMBL" id="GAA4198140.1"/>
    </source>
</evidence>
<protein>
    <recommendedName>
        <fullName evidence="3">Thymidylate kinase</fullName>
    </recommendedName>
</protein>
<reference evidence="2" key="1">
    <citation type="journal article" date="2019" name="Int. J. Syst. Evol. Microbiol.">
        <title>The Global Catalogue of Microorganisms (GCM) 10K type strain sequencing project: providing services to taxonomists for standard genome sequencing and annotation.</title>
        <authorList>
            <consortium name="The Broad Institute Genomics Platform"/>
            <consortium name="The Broad Institute Genome Sequencing Center for Infectious Disease"/>
            <person name="Wu L."/>
            <person name="Ma J."/>
        </authorList>
    </citation>
    <scope>NUCLEOTIDE SEQUENCE [LARGE SCALE GENOMIC DNA]</scope>
    <source>
        <strain evidence="2">JCM 17388</strain>
    </source>
</reference>
<evidence type="ECO:0000313" key="2">
    <source>
        <dbReference type="Proteomes" id="UP001501251"/>
    </source>
</evidence>
<dbReference type="Proteomes" id="UP001501251">
    <property type="component" value="Unassembled WGS sequence"/>
</dbReference>
<dbReference type="SUPFAM" id="SSF52540">
    <property type="entry name" value="P-loop containing nucleoside triphosphate hydrolases"/>
    <property type="match status" value="1"/>
</dbReference>
<dbReference type="InterPro" id="IPR027417">
    <property type="entry name" value="P-loop_NTPase"/>
</dbReference>